<dbReference type="GO" id="GO:0009279">
    <property type="term" value="C:cell outer membrane"/>
    <property type="evidence" value="ECO:0007669"/>
    <property type="project" value="UniProtKB-SubCell"/>
</dbReference>
<accession>A0A7X1FUZ1</accession>
<reference evidence="13 14" key="1">
    <citation type="submission" date="2020-08" db="EMBL/GenBank/DDBJ databases">
        <title>The genome sequence of type strain Novosphingobium flavum NBRC 111647.</title>
        <authorList>
            <person name="Liu Y."/>
        </authorList>
    </citation>
    <scope>NUCLEOTIDE SEQUENCE [LARGE SCALE GENOMIC DNA]</scope>
    <source>
        <strain evidence="13 14">NBRC 111647</strain>
    </source>
</reference>
<evidence type="ECO:0000259" key="11">
    <source>
        <dbReference type="Pfam" id="PF00593"/>
    </source>
</evidence>
<keyword evidence="10" id="KW-0732">Signal</keyword>
<keyword evidence="3 8" id="KW-1134">Transmembrane beta strand</keyword>
<evidence type="ECO:0000256" key="6">
    <source>
        <dbReference type="ARBA" id="ARBA00023136"/>
    </source>
</evidence>
<evidence type="ECO:0000256" key="2">
    <source>
        <dbReference type="ARBA" id="ARBA00022448"/>
    </source>
</evidence>
<evidence type="ECO:0000259" key="12">
    <source>
        <dbReference type="Pfam" id="PF07715"/>
    </source>
</evidence>
<dbReference type="Gene3D" id="2.170.130.10">
    <property type="entry name" value="TonB-dependent receptor, plug domain"/>
    <property type="match status" value="1"/>
</dbReference>
<keyword evidence="2 8" id="KW-0813">Transport</keyword>
<dbReference type="SUPFAM" id="SSF56935">
    <property type="entry name" value="Porins"/>
    <property type="match status" value="1"/>
</dbReference>
<dbReference type="InterPro" id="IPR037066">
    <property type="entry name" value="Plug_dom_sf"/>
</dbReference>
<evidence type="ECO:0000256" key="9">
    <source>
        <dbReference type="RuleBase" id="RU003357"/>
    </source>
</evidence>
<dbReference type="Proteomes" id="UP000566813">
    <property type="component" value="Unassembled WGS sequence"/>
</dbReference>
<feature type="domain" description="TonB-dependent receptor-like beta-barrel" evidence="11">
    <location>
        <begin position="360"/>
        <end position="885"/>
    </location>
</feature>
<dbReference type="InterPro" id="IPR039426">
    <property type="entry name" value="TonB-dep_rcpt-like"/>
</dbReference>
<dbReference type="Gene3D" id="2.40.170.20">
    <property type="entry name" value="TonB-dependent receptor, beta-barrel domain"/>
    <property type="match status" value="1"/>
</dbReference>
<dbReference type="GO" id="GO:0016491">
    <property type="term" value="F:oxidoreductase activity"/>
    <property type="evidence" value="ECO:0007669"/>
    <property type="project" value="InterPro"/>
</dbReference>
<protein>
    <submittedName>
        <fullName evidence="13">TonB-dependent receptor</fullName>
    </submittedName>
</protein>
<evidence type="ECO:0000256" key="3">
    <source>
        <dbReference type="ARBA" id="ARBA00022452"/>
    </source>
</evidence>
<dbReference type="PANTHER" id="PTHR47234">
    <property type="match status" value="1"/>
</dbReference>
<name>A0A7X1FUZ1_9SPHN</name>
<evidence type="ECO:0000256" key="7">
    <source>
        <dbReference type="ARBA" id="ARBA00023237"/>
    </source>
</evidence>
<evidence type="ECO:0000256" key="10">
    <source>
        <dbReference type="SAM" id="SignalP"/>
    </source>
</evidence>
<keyword evidence="6 8" id="KW-0472">Membrane</keyword>
<dbReference type="PROSITE" id="PS00062">
    <property type="entry name" value="ALDOKETO_REDUCTASE_2"/>
    <property type="match status" value="1"/>
</dbReference>
<keyword evidence="14" id="KW-1185">Reference proteome</keyword>
<keyword evidence="5 9" id="KW-0798">TonB box</keyword>
<dbReference type="AlphaFoldDB" id="A0A7X1FUZ1"/>
<comment type="subcellular location">
    <subcellularLocation>
        <location evidence="1 8">Cell outer membrane</location>
        <topology evidence="1 8">Multi-pass membrane protein</topology>
    </subcellularLocation>
</comment>
<sequence>MAYWSKTCALMASASLVAMHGAAQAQAVDAVLAAEAVAPADETRAGPTTPDEDIVVTGSRIARTTFQTPTPVTSIGEKQLEAKAATSAVDLLRDVPALRPNQTVGSGRNIGVSNFNMRSLGPSRTLVLLDGQRLMDTSPVGGFDINVIPAPLISRMEIVTAGASSVYGSDAVTGVVNMILNTKYEGAKVDAQYSQSTHGDLNTYAASLIYGTKFADGRGHFVIAGSYRETPNMVYQGARDWGSQGWTLLPNASYTATNGQFRQVIVPNARLSSMTLGGLITTAGALKNIQFGANGQQSLFVQGTNVGTVWMEGGDGLMPQPDFALIATAARQFSGLSRLTYEVTPDVEASVDVLAARSRNQATNNWNYNNGDITINRDNPYLPANILAQMVSNNLQTVKLGRINPEMGVNLNTTTNDYLRVGAGLKGPLGGSWKWDVSASYTHARSENLGQNNRNNINWNKAIDPVMGPNGQVICRSTLTNPTDGCVPANVFGLNSLTPAVVAYASGTSYQRSYSNSVDVAGNLSGDLGATWAGPIKLATGIEYRRDTVDNKSDPISDLNGWRQGTFASYYGALRVWEGYGEASVPLASESAFAKSLDLDLAGRYVNYSTSGSTAVWKVGLNWAVNDSIRFRGTYSKDFRAPKIDDLYSASSLRAGNTVIDFVNNKSANVNTLAGGNPKLKPEVAHTFTAGVVLQPSFIPRLQFSVDYFNIDLRDAITVPTPQEVVNRCAAGDQTFCAGILRDSTGTITQVQVTTFNAQTLKTSGLDFELSYQIPLGSGELGLRTVATYTDRLISSTGSGSVDTAGQLTGTYATPKWRGSTTISYGQGPFNFRVLFNYVGPGKYDNTYGALDLNRNNYPAFLYTDLSAQYDVSDNIQLYAKVENLLDTDPPLIAANTITVAAASSSQFYDMRGRVVGVGARLKF</sequence>
<feature type="signal peptide" evidence="10">
    <location>
        <begin position="1"/>
        <end position="27"/>
    </location>
</feature>
<dbReference type="InterPro" id="IPR000531">
    <property type="entry name" value="Beta-barrel_TonB"/>
</dbReference>
<feature type="domain" description="TonB-dependent receptor plug" evidence="12">
    <location>
        <begin position="67"/>
        <end position="175"/>
    </location>
</feature>
<keyword evidence="7 8" id="KW-0998">Cell outer membrane</keyword>
<dbReference type="PANTHER" id="PTHR47234:SF3">
    <property type="entry name" value="SECRETIN_TONB SHORT N-TERMINAL DOMAIN-CONTAINING PROTEIN"/>
    <property type="match status" value="1"/>
</dbReference>
<dbReference type="InterPro" id="IPR012910">
    <property type="entry name" value="Plug_dom"/>
</dbReference>
<comment type="similarity">
    <text evidence="8 9">Belongs to the TonB-dependent receptor family.</text>
</comment>
<proteinExistence type="inferred from homology"/>
<dbReference type="Pfam" id="PF07715">
    <property type="entry name" value="Plug"/>
    <property type="match status" value="1"/>
</dbReference>
<keyword evidence="13" id="KW-0675">Receptor</keyword>
<evidence type="ECO:0000256" key="1">
    <source>
        <dbReference type="ARBA" id="ARBA00004571"/>
    </source>
</evidence>
<evidence type="ECO:0000313" key="14">
    <source>
        <dbReference type="Proteomes" id="UP000566813"/>
    </source>
</evidence>
<feature type="chain" id="PRO_5030827506" evidence="10">
    <location>
        <begin position="28"/>
        <end position="924"/>
    </location>
</feature>
<dbReference type="InterPro" id="IPR018170">
    <property type="entry name" value="Aldo/ket_reductase_CS"/>
</dbReference>
<evidence type="ECO:0000256" key="5">
    <source>
        <dbReference type="ARBA" id="ARBA00023077"/>
    </source>
</evidence>
<evidence type="ECO:0000256" key="8">
    <source>
        <dbReference type="PROSITE-ProRule" id="PRU01360"/>
    </source>
</evidence>
<dbReference type="PROSITE" id="PS52016">
    <property type="entry name" value="TONB_DEPENDENT_REC_3"/>
    <property type="match status" value="1"/>
</dbReference>
<organism evidence="13 14">
    <name type="scientific">Novosphingobium flavum</name>
    <dbReference type="NCBI Taxonomy" id="1778672"/>
    <lineage>
        <taxon>Bacteria</taxon>
        <taxon>Pseudomonadati</taxon>
        <taxon>Pseudomonadota</taxon>
        <taxon>Alphaproteobacteria</taxon>
        <taxon>Sphingomonadales</taxon>
        <taxon>Sphingomonadaceae</taxon>
        <taxon>Novosphingobium</taxon>
    </lineage>
</organism>
<dbReference type="EMBL" id="JACLAW010000020">
    <property type="protein sequence ID" value="MBC2667456.1"/>
    <property type="molecule type" value="Genomic_DNA"/>
</dbReference>
<dbReference type="Pfam" id="PF00593">
    <property type="entry name" value="TonB_dep_Rec_b-barrel"/>
    <property type="match status" value="1"/>
</dbReference>
<evidence type="ECO:0000313" key="13">
    <source>
        <dbReference type="EMBL" id="MBC2667456.1"/>
    </source>
</evidence>
<keyword evidence="4 8" id="KW-0812">Transmembrane</keyword>
<gene>
    <name evidence="13" type="ORF">H7F51_18210</name>
</gene>
<evidence type="ECO:0000256" key="4">
    <source>
        <dbReference type="ARBA" id="ARBA00022692"/>
    </source>
</evidence>
<dbReference type="InterPro" id="IPR036942">
    <property type="entry name" value="Beta-barrel_TonB_sf"/>
</dbReference>
<comment type="caution">
    <text evidence="13">The sequence shown here is derived from an EMBL/GenBank/DDBJ whole genome shotgun (WGS) entry which is preliminary data.</text>
</comment>
<dbReference type="RefSeq" id="WP_185665751.1">
    <property type="nucleotide sequence ID" value="NZ_JACLAW010000020.1"/>
</dbReference>